<reference evidence="8" key="1">
    <citation type="submission" date="2019-09" db="EMBL/GenBank/DDBJ databases">
        <authorList>
            <person name="Teo W.F.A."/>
            <person name="Duangmal K."/>
        </authorList>
    </citation>
    <scope>NUCLEOTIDE SEQUENCE [LARGE SCALE GENOMIC DNA]</scope>
    <source>
        <strain evidence="8">K81G1</strain>
    </source>
</reference>
<evidence type="ECO:0000256" key="5">
    <source>
        <dbReference type="ARBA" id="ARBA00038850"/>
    </source>
</evidence>
<dbReference type="RefSeq" id="WP_144745435.1">
    <property type="nucleotide sequence ID" value="NZ_VMNW02000001.1"/>
</dbReference>
<name>A0A5N0VN98_9PSEU</name>
<evidence type="ECO:0000313" key="9">
    <source>
        <dbReference type="Proteomes" id="UP000319769"/>
    </source>
</evidence>
<evidence type="ECO:0000259" key="7">
    <source>
        <dbReference type="PROSITE" id="PS50893"/>
    </source>
</evidence>
<dbReference type="InterPro" id="IPR017871">
    <property type="entry name" value="ABC_transporter-like_CS"/>
</dbReference>
<evidence type="ECO:0000256" key="2">
    <source>
        <dbReference type="ARBA" id="ARBA00022448"/>
    </source>
</evidence>
<dbReference type="FunFam" id="3.40.50.300:FF:000020">
    <property type="entry name" value="Amino acid ABC transporter ATP-binding component"/>
    <property type="match status" value="1"/>
</dbReference>
<comment type="catalytic activity">
    <reaction evidence="6">
        <text>a polar amino acid(out) + ATP + H2O = a polar amino acid(in) + ADP + phosphate + H(+)</text>
        <dbReference type="Rhea" id="RHEA:14673"/>
        <dbReference type="ChEBI" id="CHEBI:15377"/>
        <dbReference type="ChEBI" id="CHEBI:15378"/>
        <dbReference type="ChEBI" id="CHEBI:30616"/>
        <dbReference type="ChEBI" id="CHEBI:43474"/>
        <dbReference type="ChEBI" id="CHEBI:62031"/>
        <dbReference type="ChEBI" id="CHEBI:456216"/>
        <dbReference type="EC" id="7.4.2.1"/>
    </reaction>
    <physiologicalReaction direction="left-to-right" evidence="6">
        <dbReference type="Rhea" id="RHEA:14674"/>
    </physiologicalReaction>
</comment>
<dbReference type="EC" id="7.4.2.1" evidence="5"/>
<accession>A0A5N0VN98</accession>
<evidence type="ECO:0000256" key="3">
    <source>
        <dbReference type="ARBA" id="ARBA00022741"/>
    </source>
</evidence>
<sequence length="257" mass="28811">MTPVVQAQSIHKRFGRLEVLKGIDFEVAPREVACLIGPSGSGKSTLLRCINHLEKINAGRLYVDGHLVGYREHGGKLYELREREIAQQRKDIGMVFQRFNLFPHMTALENVMEAPVQVRRANKATARDHARELLDRVGLADKERSYPAQLSGGQQQRVAIARALAMEPKLMLFDEPTSALDPELVGDVLGVMRQLAKDGMTMIVVTHEMQFAREVADKVVFMDEGVVVEEGPPDRVISEPRHERTRGFLARVLNPNA</sequence>
<dbReference type="Gene3D" id="3.40.50.300">
    <property type="entry name" value="P-loop containing nucleotide triphosphate hydrolases"/>
    <property type="match status" value="1"/>
</dbReference>
<dbReference type="PANTHER" id="PTHR43166:SF4">
    <property type="entry name" value="PHOSPHONATES IMPORT ATP-BINDING PROTEIN PHNC"/>
    <property type="match status" value="1"/>
</dbReference>
<keyword evidence="4 8" id="KW-0067">ATP-binding</keyword>
<dbReference type="GO" id="GO:0015426">
    <property type="term" value="F:ATPase-coupled polar amino acid-transporter activity"/>
    <property type="evidence" value="ECO:0007669"/>
    <property type="project" value="UniProtKB-EC"/>
</dbReference>
<dbReference type="GO" id="GO:0005524">
    <property type="term" value="F:ATP binding"/>
    <property type="evidence" value="ECO:0007669"/>
    <property type="project" value="UniProtKB-KW"/>
</dbReference>
<dbReference type="AlphaFoldDB" id="A0A5N0VN98"/>
<dbReference type="CDD" id="cd03262">
    <property type="entry name" value="ABC_HisP_GlnQ"/>
    <property type="match status" value="1"/>
</dbReference>
<dbReference type="EMBL" id="VMNW02000001">
    <property type="protein sequence ID" value="KAA9166784.1"/>
    <property type="molecule type" value="Genomic_DNA"/>
</dbReference>
<evidence type="ECO:0000256" key="4">
    <source>
        <dbReference type="ARBA" id="ARBA00022840"/>
    </source>
</evidence>
<dbReference type="InterPro" id="IPR003593">
    <property type="entry name" value="AAA+_ATPase"/>
</dbReference>
<protein>
    <recommendedName>
        <fullName evidence="5">ABC-type polar-amino-acid transporter</fullName>
        <ecNumber evidence="5">7.4.2.1</ecNumber>
    </recommendedName>
</protein>
<evidence type="ECO:0000256" key="1">
    <source>
        <dbReference type="ARBA" id="ARBA00005417"/>
    </source>
</evidence>
<dbReference type="PANTHER" id="PTHR43166">
    <property type="entry name" value="AMINO ACID IMPORT ATP-BINDING PROTEIN"/>
    <property type="match status" value="1"/>
</dbReference>
<dbReference type="InterPro" id="IPR027417">
    <property type="entry name" value="P-loop_NTPase"/>
</dbReference>
<keyword evidence="2" id="KW-0813">Transport</keyword>
<keyword evidence="9" id="KW-1185">Reference proteome</keyword>
<dbReference type="SUPFAM" id="SSF52540">
    <property type="entry name" value="P-loop containing nucleoside triphosphate hydrolases"/>
    <property type="match status" value="1"/>
</dbReference>
<dbReference type="OrthoDB" id="3513750at2"/>
<keyword evidence="3" id="KW-0547">Nucleotide-binding</keyword>
<dbReference type="Proteomes" id="UP000319769">
    <property type="component" value="Unassembled WGS sequence"/>
</dbReference>
<dbReference type="GO" id="GO:0016887">
    <property type="term" value="F:ATP hydrolysis activity"/>
    <property type="evidence" value="ECO:0007669"/>
    <property type="project" value="InterPro"/>
</dbReference>
<dbReference type="Pfam" id="PF00005">
    <property type="entry name" value="ABC_tran"/>
    <property type="match status" value="1"/>
</dbReference>
<comment type="similarity">
    <text evidence="1">Belongs to the ABC transporter superfamily.</text>
</comment>
<organism evidence="8 9">
    <name type="scientific">Amycolatopsis acidicola</name>
    <dbReference type="NCBI Taxonomy" id="2596893"/>
    <lineage>
        <taxon>Bacteria</taxon>
        <taxon>Bacillati</taxon>
        <taxon>Actinomycetota</taxon>
        <taxon>Actinomycetes</taxon>
        <taxon>Pseudonocardiales</taxon>
        <taxon>Pseudonocardiaceae</taxon>
        <taxon>Amycolatopsis</taxon>
    </lineage>
</organism>
<dbReference type="PIRSF" id="PIRSF039085">
    <property type="entry name" value="ABC_ATPase_HisP"/>
    <property type="match status" value="1"/>
</dbReference>
<proteinExistence type="inferred from homology"/>
<evidence type="ECO:0000313" key="8">
    <source>
        <dbReference type="EMBL" id="KAA9166784.1"/>
    </source>
</evidence>
<feature type="domain" description="ABC transporter" evidence="7">
    <location>
        <begin position="5"/>
        <end position="249"/>
    </location>
</feature>
<dbReference type="InterPro" id="IPR030679">
    <property type="entry name" value="ABC_ATPase_HisP-typ"/>
</dbReference>
<dbReference type="InterPro" id="IPR050086">
    <property type="entry name" value="MetN_ABC_transporter-like"/>
</dbReference>
<dbReference type="InterPro" id="IPR003439">
    <property type="entry name" value="ABC_transporter-like_ATP-bd"/>
</dbReference>
<gene>
    <name evidence="8" type="ORF">FPZ12_000830</name>
</gene>
<comment type="caution">
    <text evidence="8">The sequence shown here is derived from an EMBL/GenBank/DDBJ whole genome shotgun (WGS) entry which is preliminary data.</text>
</comment>
<dbReference type="PROSITE" id="PS50893">
    <property type="entry name" value="ABC_TRANSPORTER_2"/>
    <property type="match status" value="1"/>
</dbReference>
<dbReference type="PROSITE" id="PS00211">
    <property type="entry name" value="ABC_TRANSPORTER_1"/>
    <property type="match status" value="1"/>
</dbReference>
<dbReference type="SMART" id="SM00382">
    <property type="entry name" value="AAA"/>
    <property type="match status" value="1"/>
</dbReference>
<evidence type="ECO:0000256" key="6">
    <source>
        <dbReference type="ARBA" id="ARBA00047624"/>
    </source>
</evidence>